<sequence>MQKYMFKCVIRIIALAGLASCGHADYNLTHDCLTTEANKMNNGFWISEMEPRTFYEEEYPKSYKPISSVHFGASSYRKEPLKQVCFKEPLEGYNWILIERGLKSDTMPLNFRPHGWYLLSSLEVLKGENYEIYFTFDEALQVSMYREPIPSNF</sequence>
<keyword evidence="3" id="KW-1185">Reference proteome</keyword>
<evidence type="ECO:0008006" key="4">
    <source>
        <dbReference type="Google" id="ProtNLM"/>
    </source>
</evidence>
<evidence type="ECO:0000256" key="1">
    <source>
        <dbReference type="SAM" id="SignalP"/>
    </source>
</evidence>
<feature type="signal peptide" evidence="1">
    <location>
        <begin position="1"/>
        <end position="24"/>
    </location>
</feature>
<organism evidence="2 3">
    <name type="scientific">Catalinimonas alkaloidigena</name>
    <dbReference type="NCBI Taxonomy" id="1075417"/>
    <lineage>
        <taxon>Bacteria</taxon>
        <taxon>Pseudomonadati</taxon>
        <taxon>Bacteroidota</taxon>
        <taxon>Cytophagia</taxon>
        <taxon>Cytophagales</taxon>
        <taxon>Catalimonadaceae</taxon>
        <taxon>Catalinimonas</taxon>
    </lineage>
</organism>
<dbReference type="STRING" id="1075417.SAMN05421823_11628"/>
<accession>A0A1G9UCZ8</accession>
<dbReference type="Proteomes" id="UP000198510">
    <property type="component" value="Unassembled WGS sequence"/>
</dbReference>
<evidence type="ECO:0000313" key="3">
    <source>
        <dbReference type="Proteomes" id="UP000198510"/>
    </source>
</evidence>
<keyword evidence="1" id="KW-0732">Signal</keyword>
<dbReference type="RefSeq" id="WP_089688244.1">
    <property type="nucleotide sequence ID" value="NZ_FNFO01000016.1"/>
</dbReference>
<gene>
    <name evidence="2" type="ORF">SAMN05421823_11628</name>
</gene>
<feature type="chain" id="PRO_5011495708" description="Lipoprotein" evidence="1">
    <location>
        <begin position="25"/>
        <end position="153"/>
    </location>
</feature>
<reference evidence="2 3" key="1">
    <citation type="submission" date="2016-10" db="EMBL/GenBank/DDBJ databases">
        <authorList>
            <person name="de Groot N.N."/>
        </authorList>
    </citation>
    <scope>NUCLEOTIDE SEQUENCE [LARGE SCALE GENOMIC DNA]</scope>
    <source>
        <strain evidence="2 3">DSM 25186</strain>
    </source>
</reference>
<dbReference type="AlphaFoldDB" id="A0A1G9UCZ8"/>
<proteinExistence type="predicted"/>
<evidence type="ECO:0000313" key="2">
    <source>
        <dbReference type="EMBL" id="SDM57778.1"/>
    </source>
</evidence>
<name>A0A1G9UCZ8_9BACT</name>
<protein>
    <recommendedName>
        <fullName evidence="4">Lipoprotein</fullName>
    </recommendedName>
</protein>
<dbReference type="EMBL" id="FNFO01000016">
    <property type="protein sequence ID" value="SDM57778.1"/>
    <property type="molecule type" value="Genomic_DNA"/>
</dbReference>